<evidence type="ECO:0000256" key="1">
    <source>
        <dbReference type="ARBA" id="ARBA00006484"/>
    </source>
</evidence>
<organism evidence="2 3">
    <name type="scientific">Psilocybe cf. subviscida</name>
    <dbReference type="NCBI Taxonomy" id="2480587"/>
    <lineage>
        <taxon>Eukaryota</taxon>
        <taxon>Fungi</taxon>
        <taxon>Dikarya</taxon>
        <taxon>Basidiomycota</taxon>
        <taxon>Agaricomycotina</taxon>
        <taxon>Agaricomycetes</taxon>
        <taxon>Agaricomycetidae</taxon>
        <taxon>Agaricales</taxon>
        <taxon>Agaricineae</taxon>
        <taxon>Strophariaceae</taxon>
        <taxon>Psilocybe</taxon>
    </lineage>
</organism>
<accession>A0A8H5BFS5</accession>
<dbReference type="OrthoDB" id="5296at2759"/>
<dbReference type="CDD" id="cd05325">
    <property type="entry name" value="carb_red_sniffer_like_SDR_c"/>
    <property type="match status" value="1"/>
</dbReference>
<protein>
    <recommendedName>
        <fullName evidence="4">NAD(P)-binding protein</fullName>
    </recommendedName>
</protein>
<dbReference type="GO" id="GO:0016491">
    <property type="term" value="F:oxidoreductase activity"/>
    <property type="evidence" value="ECO:0007669"/>
    <property type="project" value="TreeGrafter"/>
</dbReference>
<dbReference type="Gene3D" id="3.40.50.720">
    <property type="entry name" value="NAD(P)-binding Rossmann-like Domain"/>
    <property type="match status" value="1"/>
</dbReference>
<reference evidence="2 3" key="1">
    <citation type="journal article" date="2020" name="ISME J.">
        <title>Uncovering the hidden diversity of litter-decomposition mechanisms in mushroom-forming fungi.</title>
        <authorList>
            <person name="Floudas D."/>
            <person name="Bentzer J."/>
            <person name="Ahren D."/>
            <person name="Johansson T."/>
            <person name="Persson P."/>
            <person name="Tunlid A."/>
        </authorList>
    </citation>
    <scope>NUCLEOTIDE SEQUENCE [LARGE SCALE GENOMIC DNA]</scope>
    <source>
        <strain evidence="2 3">CBS 101986</strain>
    </source>
</reference>
<proteinExistence type="inferred from homology"/>
<dbReference type="PANTHER" id="PTHR43544">
    <property type="entry name" value="SHORT-CHAIN DEHYDROGENASE/REDUCTASE"/>
    <property type="match status" value="1"/>
</dbReference>
<dbReference type="Pfam" id="PF00106">
    <property type="entry name" value="adh_short"/>
    <property type="match status" value="1"/>
</dbReference>
<dbReference type="Proteomes" id="UP000567179">
    <property type="component" value="Unassembled WGS sequence"/>
</dbReference>
<dbReference type="InterPro" id="IPR036291">
    <property type="entry name" value="NAD(P)-bd_dom_sf"/>
</dbReference>
<gene>
    <name evidence="2" type="ORF">D9619_000985</name>
</gene>
<evidence type="ECO:0000313" key="2">
    <source>
        <dbReference type="EMBL" id="KAF5322532.1"/>
    </source>
</evidence>
<dbReference type="AlphaFoldDB" id="A0A8H5BFS5"/>
<dbReference type="EMBL" id="JAACJJ010000028">
    <property type="protein sequence ID" value="KAF5322532.1"/>
    <property type="molecule type" value="Genomic_DNA"/>
</dbReference>
<comment type="similarity">
    <text evidence="1">Belongs to the short-chain dehydrogenases/reductases (SDR) family.</text>
</comment>
<dbReference type="PRINTS" id="PR00081">
    <property type="entry name" value="GDHRDH"/>
</dbReference>
<dbReference type="GO" id="GO:0005737">
    <property type="term" value="C:cytoplasm"/>
    <property type="evidence" value="ECO:0007669"/>
    <property type="project" value="TreeGrafter"/>
</dbReference>
<sequence length="263" mass="29527">MPPSPFALITPGATRGLGLALTQQFLRTTELPVFATYRGDIQEMGLLDKILEPIRNVDPERLNLLKLDLSSEESIAGAAHQLKRKLEHQGVTHPYIHTAFITGGMLVPEKRPADMDWEIIRRTFQINVISHMLIIKHFSQFLPTVKDHVEYPSKWAHITARVGSIADNERGGWYSYRASKAALNQVIKTYDIQLQQGKIPAMAVGLHPGTVKTDLSKGFWDSSPREGVFEPEDAAANLVDVVENLKTSQRGKVWDWAGQEIPW</sequence>
<comment type="caution">
    <text evidence="2">The sequence shown here is derived from an EMBL/GenBank/DDBJ whole genome shotgun (WGS) entry which is preliminary data.</text>
</comment>
<dbReference type="SUPFAM" id="SSF51735">
    <property type="entry name" value="NAD(P)-binding Rossmann-fold domains"/>
    <property type="match status" value="1"/>
</dbReference>
<evidence type="ECO:0008006" key="4">
    <source>
        <dbReference type="Google" id="ProtNLM"/>
    </source>
</evidence>
<name>A0A8H5BFS5_9AGAR</name>
<evidence type="ECO:0000313" key="3">
    <source>
        <dbReference type="Proteomes" id="UP000567179"/>
    </source>
</evidence>
<dbReference type="InterPro" id="IPR051468">
    <property type="entry name" value="Fungal_SecMetab_SDRs"/>
</dbReference>
<dbReference type="PANTHER" id="PTHR43544:SF12">
    <property type="entry name" value="NAD(P)-BINDING ROSSMANN-FOLD SUPERFAMILY PROTEIN"/>
    <property type="match status" value="1"/>
</dbReference>
<dbReference type="InterPro" id="IPR002347">
    <property type="entry name" value="SDR_fam"/>
</dbReference>
<keyword evidence="3" id="KW-1185">Reference proteome</keyword>